<evidence type="ECO:0000256" key="17">
    <source>
        <dbReference type="SAM" id="MobiDB-lite"/>
    </source>
</evidence>
<accession>A0ABS2L8D9</accession>
<feature type="region of interest" description="Disordered" evidence="17">
    <location>
        <begin position="386"/>
        <end position="427"/>
    </location>
</feature>
<proteinExistence type="inferred from homology"/>
<comment type="pathway">
    <text evidence="3">Cofactor biosynthesis; riboflavin biosynthesis; 5-amino-6-(D-ribitylamino)uracil from GTP: step 3/4.</text>
</comment>
<evidence type="ECO:0000256" key="12">
    <source>
        <dbReference type="ARBA" id="ARBA00022857"/>
    </source>
</evidence>
<dbReference type="SUPFAM" id="SSF53927">
    <property type="entry name" value="Cytidine deaminase-like"/>
    <property type="match status" value="1"/>
</dbReference>
<evidence type="ECO:0000313" key="19">
    <source>
        <dbReference type="EMBL" id="MBM7473347.1"/>
    </source>
</evidence>
<dbReference type="Proteomes" id="UP000776164">
    <property type="component" value="Unassembled WGS sequence"/>
</dbReference>
<evidence type="ECO:0000256" key="3">
    <source>
        <dbReference type="ARBA" id="ARBA00004910"/>
    </source>
</evidence>
<dbReference type="InterPro" id="IPR016192">
    <property type="entry name" value="APOBEC/CMP_deaminase_Zn-bd"/>
</dbReference>
<dbReference type="SUPFAM" id="SSF53597">
    <property type="entry name" value="Dihydrofolate reductase-like"/>
    <property type="match status" value="1"/>
</dbReference>
<dbReference type="NCBIfam" id="TIGR00326">
    <property type="entry name" value="eubact_ribD"/>
    <property type="match status" value="1"/>
</dbReference>
<dbReference type="Gene3D" id="3.40.430.10">
    <property type="entry name" value="Dihydrofolate Reductase, subunit A"/>
    <property type="match status" value="2"/>
</dbReference>
<dbReference type="PROSITE" id="PS00903">
    <property type="entry name" value="CYT_DCMP_DEAMINASES_1"/>
    <property type="match status" value="1"/>
</dbReference>
<comment type="function">
    <text evidence="1">Converts 2,5-diamino-6-(ribosylamino)-4(3h)-pyrimidinone 5'-phosphate into 5-amino-6-(ribosylamino)-2,4(1h,3h)-pyrimidinedione 5'-phosphate.</text>
</comment>
<feature type="compositionally biased region" description="Low complexity" evidence="17">
    <location>
        <begin position="386"/>
        <end position="415"/>
    </location>
</feature>
<reference evidence="19 20" key="1">
    <citation type="submission" date="2021-01" db="EMBL/GenBank/DDBJ databases">
        <title>Sequencing the genomes of 1000 actinobacteria strains.</title>
        <authorList>
            <person name="Klenk H.-P."/>
        </authorList>
    </citation>
    <scope>NUCLEOTIDE SEQUENCE [LARGE SCALE GENOMIC DNA]</scope>
    <source>
        <strain evidence="19 20">DSM 13057</strain>
    </source>
</reference>
<sequence>MRSTEHDGKGASAPAVSAPAASAPAASAPAAAPSIEAAMRRAIELAANGPAWGVNPQVGCVILSPDGVVLAEGWHRGAGTPHAEVDALTKLSAASDAIGATAVVTLEPCNHTGRTGPCSEALVAAGISTVYFGAGDPGLRSGGGAGTLSAAGVRVHGGVLAAEVERSIHPWLTAMRNGRPFVTVKWASSLDGRAAAADGTSQWITGPDARTDVHLRRSRADAIAVGTGTLLADDPSLTARMPVSTGETEPTLYAHQPQPVMIGERRIDRTARVFDHPLPVIEYQSRNLHGVLADLFDRGVRSVFVEGGPTLASAFIRVGLADEIVAYLAPVLLGGPLLALGDIGVDGIADALPLTIVSLDLLGPDLRIVAEPVRGESSAVFLDSPVSSTAGTSSSTASTSPTSVISVTSVTPSTSDPKEHHLVHRNH</sequence>
<feature type="compositionally biased region" description="Low complexity" evidence="17">
    <location>
        <begin position="11"/>
        <end position="21"/>
    </location>
</feature>
<dbReference type="Pfam" id="PF01872">
    <property type="entry name" value="RibD_C"/>
    <property type="match status" value="1"/>
</dbReference>
<evidence type="ECO:0000256" key="4">
    <source>
        <dbReference type="ARBA" id="ARBA00005259"/>
    </source>
</evidence>
<evidence type="ECO:0000256" key="6">
    <source>
        <dbReference type="ARBA" id="ARBA00012766"/>
    </source>
</evidence>
<comment type="caution">
    <text evidence="19">The sequence shown here is derived from an EMBL/GenBank/DDBJ whole genome shotgun (WGS) entry which is preliminary data.</text>
</comment>
<name>A0ABS2L8D9_9MICO</name>
<dbReference type="PANTHER" id="PTHR38011">
    <property type="entry name" value="DIHYDROFOLATE REDUCTASE FAMILY PROTEIN (AFU_ORTHOLOGUE AFUA_8G06820)"/>
    <property type="match status" value="1"/>
</dbReference>
<evidence type="ECO:0000259" key="18">
    <source>
        <dbReference type="PROSITE" id="PS51747"/>
    </source>
</evidence>
<evidence type="ECO:0000256" key="1">
    <source>
        <dbReference type="ARBA" id="ARBA00002151"/>
    </source>
</evidence>
<dbReference type="EMBL" id="JAFBBU010000001">
    <property type="protein sequence ID" value="MBM7473347.1"/>
    <property type="molecule type" value="Genomic_DNA"/>
</dbReference>
<dbReference type="GO" id="GO:0008835">
    <property type="term" value="F:diaminohydroxyphosphoribosylaminopyrimidine deaminase activity"/>
    <property type="evidence" value="ECO:0007669"/>
    <property type="project" value="UniProtKB-EC"/>
</dbReference>
<evidence type="ECO:0000256" key="10">
    <source>
        <dbReference type="ARBA" id="ARBA00022723"/>
    </source>
</evidence>
<evidence type="ECO:0000313" key="20">
    <source>
        <dbReference type="Proteomes" id="UP000776164"/>
    </source>
</evidence>
<dbReference type="GO" id="GO:0008703">
    <property type="term" value="F:5-amino-6-(5-phosphoribosylamino)uracil reductase activity"/>
    <property type="evidence" value="ECO:0007669"/>
    <property type="project" value="UniProtKB-EC"/>
</dbReference>
<protein>
    <recommendedName>
        <fullName evidence="8">Riboflavin biosynthesis protein RibD</fullName>
        <ecNumber evidence="7">1.1.1.193</ecNumber>
        <ecNumber evidence="6">3.5.4.26</ecNumber>
    </recommendedName>
</protein>
<comment type="similarity">
    <text evidence="5">In the C-terminal section; belongs to the HTP reductase family.</text>
</comment>
<dbReference type="InterPro" id="IPR024072">
    <property type="entry name" value="DHFR-like_dom_sf"/>
</dbReference>
<dbReference type="CDD" id="cd01284">
    <property type="entry name" value="Riboflavin_deaminase-reductase"/>
    <property type="match status" value="1"/>
</dbReference>
<dbReference type="InterPro" id="IPR004794">
    <property type="entry name" value="Eubact_RibD"/>
</dbReference>
<comment type="similarity">
    <text evidence="4">In the N-terminal section; belongs to the cytidine and deoxycytidylate deaminase family.</text>
</comment>
<dbReference type="EC" id="3.5.4.26" evidence="6"/>
<dbReference type="InterPro" id="IPR016193">
    <property type="entry name" value="Cytidine_deaminase-like"/>
</dbReference>
<dbReference type="EC" id="1.1.1.193" evidence="7"/>
<keyword evidence="20" id="KW-1185">Reference proteome</keyword>
<organism evidence="19 20">
    <name type="scientific">Subtercola frigoramans</name>
    <dbReference type="NCBI Taxonomy" id="120298"/>
    <lineage>
        <taxon>Bacteria</taxon>
        <taxon>Bacillati</taxon>
        <taxon>Actinomycetota</taxon>
        <taxon>Actinomycetes</taxon>
        <taxon>Micrococcales</taxon>
        <taxon>Microbacteriaceae</taxon>
        <taxon>Subtercola</taxon>
    </lineage>
</organism>
<keyword evidence="12" id="KW-0521">NADP</keyword>
<feature type="domain" description="CMP/dCMP-type deaminase" evidence="18">
    <location>
        <begin position="33"/>
        <end position="146"/>
    </location>
</feature>
<dbReference type="InterPro" id="IPR002734">
    <property type="entry name" value="RibDG_C"/>
</dbReference>
<comment type="catalytic activity">
    <reaction evidence="15">
        <text>5-amino-6-(5-phospho-D-ribitylamino)uracil + NADP(+) = 5-amino-6-(5-phospho-D-ribosylamino)uracil + NADPH + H(+)</text>
        <dbReference type="Rhea" id="RHEA:17845"/>
        <dbReference type="ChEBI" id="CHEBI:15378"/>
        <dbReference type="ChEBI" id="CHEBI:57783"/>
        <dbReference type="ChEBI" id="CHEBI:58349"/>
        <dbReference type="ChEBI" id="CHEBI:58421"/>
        <dbReference type="ChEBI" id="CHEBI:58453"/>
        <dbReference type="EC" id="1.1.1.193"/>
    </reaction>
</comment>
<dbReference type="Gene3D" id="3.40.140.10">
    <property type="entry name" value="Cytidine Deaminase, domain 2"/>
    <property type="match status" value="1"/>
</dbReference>
<evidence type="ECO:0000256" key="7">
    <source>
        <dbReference type="ARBA" id="ARBA00013173"/>
    </source>
</evidence>
<dbReference type="InterPro" id="IPR002125">
    <property type="entry name" value="CMP_dCMP_dom"/>
</dbReference>
<evidence type="ECO:0000256" key="15">
    <source>
        <dbReference type="ARBA" id="ARBA00049861"/>
    </source>
</evidence>
<keyword evidence="14" id="KW-0511">Multifunctional enzyme</keyword>
<keyword evidence="10" id="KW-0479">Metal-binding</keyword>
<dbReference type="Pfam" id="PF00383">
    <property type="entry name" value="dCMP_cyt_deam_1"/>
    <property type="match status" value="1"/>
</dbReference>
<evidence type="ECO:0000256" key="11">
    <source>
        <dbReference type="ARBA" id="ARBA00022833"/>
    </source>
</evidence>
<evidence type="ECO:0000256" key="8">
    <source>
        <dbReference type="ARBA" id="ARBA00019930"/>
    </source>
</evidence>
<keyword evidence="9" id="KW-0686">Riboflavin biosynthesis</keyword>
<comment type="pathway">
    <text evidence="2">Cofactor biosynthesis; riboflavin biosynthesis; 5-amino-6-(D-ribitylamino)uracil from GTP: step 2/4.</text>
</comment>
<gene>
    <name evidence="19" type="ORF">JOE66_002981</name>
</gene>
<keyword evidence="19" id="KW-0378">Hydrolase</keyword>
<evidence type="ECO:0000256" key="14">
    <source>
        <dbReference type="ARBA" id="ARBA00023268"/>
    </source>
</evidence>
<dbReference type="InterPro" id="IPR050765">
    <property type="entry name" value="Riboflavin_Biosynth_HTPR"/>
</dbReference>
<evidence type="ECO:0000256" key="5">
    <source>
        <dbReference type="ARBA" id="ARBA00007417"/>
    </source>
</evidence>
<evidence type="ECO:0000256" key="13">
    <source>
        <dbReference type="ARBA" id="ARBA00023002"/>
    </source>
</evidence>
<keyword evidence="13 19" id="KW-0560">Oxidoreductase</keyword>
<feature type="region of interest" description="Disordered" evidence="17">
    <location>
        <begin position="1"/>
        <end position="21"/>
    </location>
</feature>
<comment type="catalytic activity">
    <reaction evidence="16">
        <text>2,5-diamino-6-hydroxy-4-(5-phosphoribosylamino)-pyrimidine + H2O + H(+) = 5-amino-6-(5-phospho-D-ribosylamino)uracil + NH4(+)</text>
        <dbReference type="Rhea" id="RHEA:21868"/>
        <dbReference type="ChEBI" id="CHEBI:15377"/>
        <dbReference type="ChEBI" id="CHEBI:15378"/>
        <dbReference type="ChEBI" id="CHEBI:28938"/>
        <dbReference type="ChEBI" id="CHEBI:58453"/>
        <dbReference type="ChEBI" id="CHEBI:58614"/>
        <dbReference type="EC" id="3.5.4.26"/>
    </reaction>
</comment>
<dbReference type="PROSITE" id="PS51747">
    <property type="entry name" value="CYT_DCMP_DEAMINASES_2"/>
    <property type="match status" value="1"/>
</dbReference>
<dbReference type="PANTHER" id="PTHR38011:SF7">
    <property type="entry name" value="2,5-DIAMINO-6-RIBOSYLAMINO-4(3H)-PYRIMIDINONE 5'-PHOSPHATE REDUCTASE"/>
    <property type="match status" value="1"/>
</dbReference>
<evidence type="ECO:0000256" key="2">
    <source>
        <dbReference type="ARBA" id="ARBA00004882"/>
    </source>
</evidence>
<keyword evidence="11" id="KW-0862">Zinc</keyword>
<evidence type="ECO:0000256" key="16">
    <source>
        <dbReference type="ARBA" id="ARBA00049886"/>
    </source>
</evidence>
<evidence type="ECO:0000256" key="9">
    <source>
        <dbReference type="ARBA" id="ARBA00022619"/>
    </source>
</evidence>